<feature type="domain" description="Malectin" evidence="10">
    <location>
        <begin position="67"/>
        <end position="200"/>
    </location>
</feature>
<comment type="caution">
    <text evidence="11">The sequence shown here is derived from an EMBL/GenBank/DDBJ whole genome shotgun (WGS) entry which is preliminary data.</text>
</comment>
<name>A0A937G012_9BACT</name>
<keyword evidence="9" id="KW-0119">Carbohydrate metabolism</keyword>
<dbReference type="RefSeq" id="WP_202857678.1">
    <property type="nucleotide sequence ID" value="NZ_JAEUGD010000058.1"/>
</dbReference>
<comment type="similarity">
    <text evidence="2">Belongs to the malectin family.</text>
</comment>
<keyword evidence="7" id="KW-0472">Membrane</keyword>
<dbReference type="Pfam" id="PF11721">
    <property type="entry name" value="Malectin"/>
    <property type="match status" value="2"/>
</dbReference>
<keyword evidence="8" id="KW-0325">Glycoprotein</keyword>
<evidence type="ECO:0000256" key="6">
    <source>
        <dbReference type="ARBA" id="ARBA00022989"/>
    </source>
</evidence>
<accession>A0A937G012</accession>
<dbReference type="EMBL" id="JAEUGD010000058">
    <property type="protein sequence ID" value="MBL6448147.1"/>
    <property type="molecule type" value="Genomic_DNA"/>
</dbReference>
<protein>
    <recommendedName>
        <fullName evidence="10">Malectin domain-containing protein</fullName>
    </recommendedName>
</protein>
<dbReference type="GO" id="GO:0030246">
    <property type="term" value="F:carbohydrate binding"/>
    <property type="evidence" value="ECO:0007669"/>
    <property type="project" value="InterPro"/>
</dbReference>
<evidence type="ECO:0000256" key="2">
    <source>
        <dbReference type="ARBA" id="ARBA00009141"/>
    </source>
</evidence>
<keyword evidence="5" id="KW-0256">Endoplasmic reticulum</keyword>
<evidence type="ECO:0000256" key="4">
    <source>
        <dbReference type="ARBA" id="ARBA00022729"/>
    </source>
</evidence>
<gene>
    <name evidence="11" type="ORF">JMN32_17645</name>
</gene>
<evidence type="ECO:0000256" key="7">
    <source>
        <dbReference type="ARBA" id="ARBA00023136"/>
    </source>
</evidence>
<keyword evidence="12" id="KW-1185">Reference proteome</keyword>
<reference evidence="11" key="1">
    <citation type="submission" date="2021-01" db="EMBL/GenBank/DDBJ databases">
        <title>Fulvivirga kasyanovii gen. nov., sp nov., a novel member of the phylum Bacteroidetes isolated from seawater in a mussel farm.</title>
        <authorList>
            <person name="Zhao L.-H."/>
            <person name="Wang Z.-J."/>
        </authorList>
    </citation>
    <scope>NUCLEOTIDE SEQUENCE</scope>
    <source>
        <strain evidence="11">29W222</strain>
    </source>
</reference>
<evidence type="ECO:0000313" key="12">
    <source>
        <dbReference type="Proteomes" id="UP000614216"/>
    </source>
</evidence>
<sequence length="583" mass="64326">MKPTITYLPKWLLCLFLILTGSGITVNAQNVAPKTDLKKVLASSLDNIVDERPQQVQMLSGAPLYQINAGGWEAPDSWEEDSWAHPSPYVGPVSYRSANGIDGQFYLKKSRVSYSNMEWDFPVASGNYIVTLHFAESPNTSQVIGSRVFDVNIEGRKALDDFDILNYVGKGASCWFYYSLAVTDGNLDIDFLVEEGSALISAIEISPGMLDTQDPILSQSSRALVKTVAEGTELRIPIRAIDFDSPSDTIHIFGGDTGEPIGFETVIDYGNGYGEMILRPGYDDAGSYLLFIASEDEDGLETACNACWALVELTVTDTPEGQAIYRVNAGGWAPVDDIPIPWAEDSYLNPSPYIIKNYVTQAHSVTSNTTEAPIDIFDRSRVAWNSNMLWNFPVANGNYKVDLFFTESYFNFSGGRVFDILIENQVAFDDFDIFSEVGRNAPLQKTTSSQVNDGNLTVQLKRELANPMIAGISITYNGEHPSSTFAPEMLSFTDANEQLMMTVSAYPNPIETSMVLSFSKNVKGVVSLRFIDKNNQVRYQAVDKSDVSRTKATFSIDPGLPAGIYLAEVSVGSYKQYVKIMKK</sequence>
<dbReference type="GO" id="GO:0016020">
    <property type="term" value="C:membrane"/>
    <property type="evidence" value="ECO:0007669"/>
    <property type="project" value="TreeGrafter"/>
</dbReference>
<keyword evidence="4" id="KW-0732">Signal</keyword>
<organism evidence="11 12">
    <name type="scientific">Fulvivirga marina</name>
    <dbReference type="NCBI Taxonomy" id="2494733"/>
    <lineage>
        <taxon>Bacteria</taxon>
        <taxon>Pseudomonadati</taxon>
        <taxon>Bacteroidota</taxon>
        <taxon>Cytophagia</taxon>
        <taxon>Cytophagales</taxon>
        <taxon>Fulvivirgaceae</taxon>
        <taxon>Fulvivirga</taxon>
    </lineage>
</organism>
<evidence type="ECO:0000259" key="10">
    <source>
        <dbReference type="Pfam" id="PF11721"/>
    </source>
</evidence>
<evidence type="ECO:0000256" key="3">
    <source>
        <dbReference type="ARBA" id="ARBA00022692"/>
    </source>
</evidence>
<dbReference type="InterPro" id="IPR021720">
    <property type="entry name" value="Malectin_dom"/>
</dbReference>
<dbReference type="AlphaFoldDB" id="A0A937G012"/>
<dbReference type="PANTHER" id="PTHR13460:SF0">
    <property type="entry name" value="MALECTIN"/>
    <property type="match status" value="1"/>
</dbReference>
<dbReference type="Proteomes" id="UP000614216">
    <property type="component" value="Unassembled WGS sequence"/>
</dbReference>
<evidence type="ECO:0000256" key="9">
    <source>
        <dbReference type="ARBA" id="ARBA00023277"/>
    </source>
</evidence>
<evidence type="ECO:0000256" key="5">
    <source>
        <dbReference type="ARBA" id="ARBA00022824"/>
    </source>
</evidence>
<comment type="subcellular location">
    <subcellularLocation>
        <location evidence="1">Endoplasmic reticulum membrane</location>
        <topology evidence="1">Single-pass type I membrane protein</topology>
    </subcellularLocation>
</comment>
<dbReference type="InterPro" id="IPR008979">
    <property type="entry name" value="Galactose-bd-like_sf"/>
</dbReference>
<dbReference type="InterPro" id="IPR039155">
    <property type="entry name" value="MLEC"/>
</dbReference>
<evidence type="ECO:0000256" key="8">
    <source>
        <dbReference type="ARBA" id="ARBA00023180"/>
    </source>
</evidence>
<evidence type="ECO:0000313" key="11">
    <source>
        <dbReference type="EMBL" id="MBL6448147.1"/>
    </source>
</evidence>
<dbReference type="SUPFAM" id="SSF49785">
    <property type="entry name" value="Galactose-binding domain-like"/>
    <property type="match status" value="2"/>
</dbReference>
<evidence type="ECO:0000256" key="1">
    <source>
        <dbReference type="ARBA" id="ARBA00004115"/>
    </source>
</evidence>
<keyword evidence="6" id="KW-1133">Transmembrane helix</keyword>
<proteinExistence type="inferred from homology"/>
<feature type="domain" description="Malectin" evidence="10">
    <location>
        <begin position="324"/>
        <end position="462"/>
    </location>
</feature>
<keyword evidence="3" id="KW-0812">Transmembrane</keyword>
<dbReference type="Gene3D" id="2.60.120.430">
    <property type="entry name" value="Galactose-binding lectin"/>
    <property type="match status" value="2"/>
</dbReference>
<dbReference type="PANTHER" id="PTHR13460">
    <property type="match status" value="1"/>
</dbReference>